<keyword evidence="3" id="KW-1185">Reference proteome</keyword>
<dbReference type="InterPro" id="IPR020103">
    <property type="entry name" value="PsdUridine_synth_cat_dom_sf"/>
</dbReference>
<dbReference type="PANTHER" id="PTHR21600:SF84">
    <property type="entry name" value="PSEUDOURIDINE SYNTHASE RSUA_RLUA-LIKE DOMAIN-CONTAINING PROTEIN"/>
    <property type="match status" value="1"/>
</dbReference>
<accession>A0ABW1U522</accession>
<dbReference type="CDD" id="cd02558">
    <property type="entry name" value="PSRA_1"/>
    <property type="match status" value="1"/>
</dbReference>
<proteinExistence type="predicted"/>
<protein>
    <submittedName>
        <fullName evidence="2">RluA family pseudouridine synthase</fullName>
    </submittedName>
</protein>
<dbReference type="RefSeq" id="WP_371439792.1">
    <property type="nucleotide sequence ID" value="NZ_JBHSRS010000084.1"/>
</dbReference>
<evidence type="ECO:0000313" key="3">
    <source>
        <dbReference type="Proteomes" id="UP001596270"/>
    </source>
</evidence>
<organism evidence="2 3">
    <name type="scientific">Polaromonas aquatica</name>
    <dbReference type="NCBI Taxonomy" id="332657"/>
    <lineage>
        <taxon>Bacteria</taxon>
        <taxon>Pseudomonadati</taxon>
        <taxon>Pseudomonadota</taxon>
        <taxon>Betaproteobacteria</taxon>
        <taxon>Burkholderiales</taxon>
        <taxon>Comamonadaceae</taxon>
        <taxon>Polaromonas</taxon>
    </lineage>
</organism>
<evidence type="ECO:0000313" key="2">
    <source>
        <dbReference type="EMBL" id="MFC6284027.1"/>
    </source>
</evidence>
<feature type="domain" description="Pseudouridine synthase RsuA/RluA-like" evidence="1">
    <location>
        <begin position="102"/>
        <end position="249"/>
    </location>
</feature>
<dbReference type="Pfam" id="PF00849">
    <property type="entry name" value="PseudoU_synth_2"/>
    <property type="match status" value="1"/>
</dbReference>
<sequence length="303" mass="34768">MSKTLKYGLHGLPTRHGVGPSCVSLPAGQWPTITDFLVERFPAITRKTWLERMQQGLMADEFGLAVTPERPYQGHMRVYYYRALDDEPRIPFEETVLYQDEHLVVADKPHFLPVTPSGHYLQETLLVRLKNRLGLDGLTPIHRIDRETAGLVLFSVRIADRNAYQGLFRQHTIHKHYEAIAPWRAGTVFPLTRKSRIVEDKPFFRQLEVPGEPNSESRIDVLEVAGNVARYALSPVTGKKHQLRVHMNALGLPILNDRMYPPVEHTPDDDYRLPLQLLAKSIAFTDPVTGQQRQFETRFSLNF</sequence>
<name>A0ABW1U522_9BURK</name>
<dbReference type="InterPro" id="IPR050188">
    <property type="entry name" value="RluA_PseudoU_synthase"/>
</dbReference>
<dbReference type="InterPro" id="IPR006224">
    <property type="entry name" value="PsdUridine_synth_RluA-like_CS"/>
</dbReference>
<dbReference type="EMBL" id="JBHSRS010000084">
    <property type="protein sequence ID" value="MFC6284027.1"/>
    <property type="molecule type" value="Genomic_DNA"/>
</dbReference>
<dbReference type="PANTHER" id="PTHR21600">
    <property type="entry name" value="MITOCHONDRIAL RNA PSEUDOURIDINE SYNTHASE"/>
    <property type="match status" value="1"/>
</dbReference>
<reference evidence="3" key="1">
    <citation type="journal article" date="2019" name="Int. J. Syst. Evol. Microbiol.">
        <title>The Global Catalogue of Microorganisms (GCM) 10K type strain sequencing project: providing services to taxonomists for standard genome sequencing and annotation.</title>
        <authorList>
            <consortium name="The Broad Institute Genomics Platform"/>
            <consortium name="The Broad Institute Genome Sequencing Center for Infectious Disease"/>
            <person name="Wu L."/>
            <person name="Ma J."/>
        </authorList>
    </citation>
    <scope>NUCLEOTIDE SEQUENCE [LARGE SCALE GENOMIC DNA]</scope>
    <source>
        <strain evidence="3">CCUG 39402</strain>
    </source>
</reference>
<dbReference type="Gene3D" id="3.30.2350.10">
    <property type="entry name" value="Pseudouridine synthase"/>
    <property type="match status" value="1"/>
</dbReference>
<dbReference type="Proteomes" id="UP001596270">
    <property type="component" value="Unassembled WGS sequence"/>
</dbReference>
<dbReference type="PROSITE" id="PS01129">
    <property type="entry name" value="PSI_RLU"/>
    <property type="match status" value="1"/>
</dbReference>
<comment type="caution">
    <text evidence="2">The sequence shown here is derived from an EMBL/GenBank/DDBJ whole genome shotgun (WGS) entry which is preliminary data.</text>
</comment>
<dbReference type="InterPro" id="IPR006145">
    <property type="entry name" value="PsdUridine_synth_RsuA/RluA"/>
</dbReference>
<gene>
    <name evidence="2" type="ORF">ACFQND_22605</name>
</gene>
<evidence type="ECO:0000259" key="1">
    <source>
        <dbReference type="Pfam" id="PF00849"/>
    </source>
</evidence>
<dbReference type="SUPFAM" id="SSF55120">
    <property type="entry name" value="Pseudouridine synthase"/>
    <property type="match status" value="1"/>
</dbReference>